<evidence type="ECO:0000313" key="1">
    <source>
        <dbReference type="EMBL" id="CAA9587486.1"/>
    </source>
</evidence>
<sequence>MKGNIVLAATIFAAGIVIASIILVSGVHSVLNDVTPRLDASIRTHAKSVEQAGAAAGIPILKGLGSLSVAVGKHAGSVEQAGETISHPQVLMKGPVELGQPVRIEGPLKDGTLPVTARLAK</sequence>
<dbReference type="AlphaFoldDB" id="A0A6J4VSH8"/>
<name>A0A6J4VSH8_9CYAN</name>
<gene>
    <name evidence="1" type="ORF">AVDCRST_MAG81-4149</name>
</gene>
<protein>
    <submittedName>
        <fullName evidence="1">Uncharacterized protein</fullName>
    </submittedName>
</protein>
<organism evidence="1">
    <name type="scientific">uncultured Synechococcales cyanobacterium</name>
    <dbReference type="NCBI Taxonomy" id="1936017"/>
    <lineage>
        <taxon>Bacteria</taxon>
        <taxon>Bacillati</taxon>
        <taxon>Cyanobacteriota</taxon>
        <taxon>Cyanophyceae</taxon>
        <taxon>Synechococcales</taxon>
        <taxon>environmental samples</taxon>
    </lineage>
</organism>
<reference evidence="1" key="1">
    <citation type="submission" date="2020-02" db="EMBL/GenBank/DDBJ databases">
        <authorList>
            <person name="Meier V. D."/>
        </authorList>
    </citation>
    <scope>NUCLEOTIDE SEQUENCE</scope>
    <source>
        <strain evidence="1">AVDCRST_MAG81</strain>
    </source>
</reference>
<dbReference type="EMBL" id="CADCWO010000214">
    <property type="protein sequence ID" value="CAA9587486.1"/>
    <property type="molecule type" value="Genomic_DNA"/>
</dbReference>
<proteinExistence type="predicted"/>
<accession>A0A6J4VSH8</accession>